<evidence type="ECO:0000256" key="2">
    <source>
        <dbReference type="ARBA" id="ARBA00023067"/>
    </source>
</evidence>
<dbReference type="AlphaFoldDB" id="A0A3A8AAJ6"/>
<comment type="caution">
    <text evidence="5">The sequence shown here is derived from an EMBL/GenBank/DDBJ whole genome shotgun (WGS) entry which is preliminary data.</text>
</comment>
<dbReference type="EMBL" id="QFWV02000007">
    <property type="protein sequence ID" value="RKF06368.1"/>
    <property type="molecule type" value="Genomic_DNA"/>
</dbReference>
<comment type="similarity">
    <text evidence="1 4">Belongs to the bacterial histone-like protein family.</text>
</comment>
<dbReference type="PANTHER" id="PTHR33175:SF3">
    <property type="entry name" value="DNA-BINDING PROTEIN HU-BETA"/>
    <property type="match status" value="1"/>
</dbReference>
<evidence type="ECO:0000313" key="5">
    <source>
        <dbReference type="EMBL" id="RKF06368.1"/>
    </source>
</evidence>
<dbReference type="SMART" id="SM00411">
    <property type="entry name" value="BHL"/>
    <property type="match status" value="1"/>
</dbReference>
<dbReference type="GO" id="GO:0030261">
    <property type="term" value="P:chromosome condensation"/>
    <property type="evidence" value="ECO:0007669"/>
    <property type="project" value="UniProtKB-KW"/>
</dbReference>
<evidence type="ECO:0000256" key="4">
    <source>
        <dbReference type="RuleBase" id="RU003939"/>
    </source>
</evidence>
<dbReference type="Gene3D" id="4.10.520.10">
    <property type="entry name" value="IHF-like DNA-binding proteins"/>
    <property type="match status" value="1"/>
</dbReference>
<dbReference type="InterPro" id="IPR020816">
    <property type="entry name" value="Histone-like_DNA-bd_CS"/>
</dbReference>
<name>A0A3A8AAJ6_9HYPH</name>
<accession>A0A3A8AAJ6</accession>
<proteinExistence type="inferred from homology"/>
<dbReference type="InterPro" id="IPR010992">
    <property type="entry name" value="IHF-like_DNA-bd_dom_sf"/>
</dbReference>
<reference evidence="5 6" key="1">
    <citation type="journal article" date="2018" name="Int. J. Syst. Bacteriol.">
        <title>Oceaniradius stylonemae gen. nov., sp. nov., isolated from a red alga, Stylonema cornu-cervi.</title>
        <authorList>
            <person name="Jeong S."/>
        </authorList>
    </citation>
    <scope>NUCLEOTIDE SEQUENCE [LARGE SCALE GENOMIC DNA]</scope>
    <source>
        <strain evidence="5 6">StC1</strain>
    </source>
</reference>
<dbReference type="PROSITE" id="PS00045">
    <property type="entry name" value="HISTONE_LIKE"/>
    <property type="match status" value="1"/>
</dbReference>
<organism evidence="5 6">
    <name type="scientific">Oceaniradius stylonematis</name>
    <dbReference type="NCBI Taxonomy" id="2184161"/>
    <lineage>
        <taxon>Bacteria</taxon>
        <taxon>Pseudomonadati</taxon>
        <taxon>Pseudomonadota</taxon>
        <taxon>Alphaproteobacteria</taxon>
        <taxon>Hyphomicrobiales</taxon>
        <taxon>Ahrensiaceae</taxon>
        <taxon>Oceaniradius</taxon>
    </lineage>
</organism>
<dbReference type="GO" id="GO:0030527">
    <property type="term" value="F:structural constituent of chromatin"/>
    <property type="evidence" value="ECO:0007669"/>
    <property type="project" value="InterPro"/>
</dbReference>
<dbReference type="PRINTS" id="PR01727">
    <property type="entry name" value="DNABINDINGHU"/>
</dbReference>
<dbReference type="Pfam" id="PF00216">
    <property type="entry name" value="Bac_DNA_binding"/>
    <property type="match status" value="1"/>
</dbReference>
<dbReference type="GO" id="GO:0003677">
    <property type="term" value="F:DNA binding"/>
    <property type="evidence" value="ECO:0007669"/>
    <property type="project" value="UniProtKB-KW"/>
</dbReference>
<dbReference type="CDD" id="cd13831">
    <property type="entry name" value="HU"/>
    <property type="match status" value="1"/>
</dbReference>
<dbReference type="InterPro" id="IPR000119">
    <property type="entry name" value="Hist_DNA-bd"/>
</dbReference>
<sequence length="106" mass="10889">MNKQELIDQVAASTGLSKAEATAAVDAVFATIAQEIASGDTVRVPGFGNFGVADRAARQGRNPATGEPLAIPARRLPKFGPARTLKDAVNDENTGIMSVGKGTTPP</sequence>
<keyword evidence="3 5" id="KW-0238">DNA-binding</keyword>
<dbReference type="Proteomes" id="UP000246132">
    <property type="component" value="Unassembled WGS sequence"/>
</dbReference>
<gene>
    <name evidence="5" type="ORF">DEM25_012190</name>
</gene>
<evidence type="ECO:0000256" key="1">
    <source>
        <dbReference type="ARBA" id="ARBA00010529"/>
    </source>
</evidence>
<dbReference type="RefSeq" id="WP_109766012.1">
    <property type="nucleotide sequence ID" value="NZ_JASHJQ010000002.1"/>
</dbReference>
<evidence type="ECO:0000256" key="3">
    <source>
        <dbReference type="ARBA" id="ARBA00023125"/>
    </source>
</evidence>
<dbReference type="OrthoDB" id="9799835at2"/>
<evidence type="ECO:0000313" key="6">
    <source>
        <dbReference type="Proteomes" id="UP000246132"/>
    </source>
</evidence>
<keyword evidence="2" id="KW-0226">DNA condensation</keyword>
<dbReference type="PANTHER" id="PTHR33175">
    <property type="entry name" value="DNA-BINDING PROTEIN HU"/>
    <property type="match status" value="1"/>
</dbReference>
<keyword evidence="6" id="KW-1185">Reference proteome</keyword>
<protein>
    <submittedName>
        <fullName evidence="5">HU family DNA-binding protein</fullName>
    </submittedName>
</protein>
<dbReference type="SUPFAM" id="SSF47729">
    <property type="entry name" value="IHF-like DNA-binding proteins"/>
    <property type="match status" value="1"/>
</dbReference>